<feature type="compositionally biased region" description="Low complexity" evidence="1">
    <location>
        <begin position="18"/>
        <end position="36"/>
    </location>
</feature>
<feature type="compositionally biased region" description="Basic residues" evidence="1">
    <location>
        <begin position="52"/>
        <end position="63"/>
    </location>
</feature>
<feature type="region of interest" description="Disordered" evidence="1">
    <location>
        <begin position="391"/>
        <end position="493"/>
    </location>
</feature>
<organism evidence="2 3">
    <name type="scientific">Tilletia caries</name>
    <name type="common">wheat bunt fungus</name>
    <dbReference type="NCBI Taxonomy" id="13290"/>
    <lineage>
        <taxon>Eukaryota</taxon>
        <taxon>Fungi</taxon>
        <taxon>Dikarya</taxon>
        <taxon>Basidiomycota</taxon>
        <taxon>Ustilaginomycotina</taxon>
        <taxon>Exobasidiomycetes</taxon>
        <taxon>Tilletiales</taxon>
        <taxon>Tilletiaceae</taxon>
        <taxon>Tilletia</taxon>
    </lineage>
</organism>
<sequence>MTSDWRDQHVGPRPPPASSRGQQQQQQQRQQATATAMSLADELDALGGGGGRSKRRGGARRQQRNLSDDEDQFELTDAPHSTLINNDNGGGGGLGGAGESLAAELEDLAGSSRRSKRSTANLKTLDSGRDAADDPNAADDAELFGGSSTDSANSRAIGGGATYVQQADPLSDPSATPGSAEAQLDNTTEHTCSALSDVLSSTEAFLARLRKLTTTESGMPTSATVVNFNAIGTGSAPTAAGAGGTADDTARLEGYAAALLRSLRETAAQREQQVRDLREVDRHMARAEATDPDFLAKLAEADDRLDAEAEDAEAEAGNSSFSSSVGTADGQTQTWAEAQRQRRRQDSTASTDTERPPPQVVPRISSEPFSSEVTETLATMLLRNATDIDVEEGGEGFGEDDAASDEEGEHGDDHYAGAGDDLLEDGAGEDELGPGWDDPTYRGANRRGSTRAGQRDGSTAEPGASSGGAIGDVSLASTSASTSSKPPPTLPSLRTSSTLLIHSLSSLHETAQVHRATISSAERRLRGLRLLLDGWKEEIVAARRSRAWIAKWEGRDPERDDLLMDDGSGKVDEVLAASLAAGSLGSSNSNSSSDGSGRYTAGSGVTPGAYAREQMSRFQHLLGVAEERAQALLTPLPLPRINPAAA</sequence>
<evidence type="ECO:0000256" key="1">
    <source>
        <dbReference type="SAM" id="MobiDB-lite"/>
    </source>
</evidence>
<proteinExistence type="predicted"/>
<feature type="compositionally biased region" description="Polar residues" evidence="1">
    <location>
        <begin position="317"/>
        <end position="336"/>
    </location>
</feature>
<evidence type="ECO:0000313" key="3">
    <source>
        <dbReference type="Proteomes" id="UP000077671"/>
    </source>
</evidence>
<protein>
    <submittedName>
        <fullName evidence="2">Uncharacterized protein</fullName>
    </submittedName>
</protein>
<feature type="compositionally biased region" description="Low complexity" evidence="1">
    <location>
        <begin position="583"/>
        <end position="597"/>
    </location>
</feature>
<feature type="region of interest" description="Disordered" evidence="1">
    <location>
        <begin position="1"/>
        <end position="181"/>
    </location>
</feature>
<feature type="compositionally biased region" description="Gly residues" evidence="1">
    <location>
        <begin position="88"/>
        <end position="98"/>
    </location>
</feature>
<dbReference type="AlphaFoldDB" id="A0A177TYF9"/>
<comment type="caution">
    <text evidence="2">The sequence shown here is derived from an EMBL/GenBank/DDBJ whole genome shotgun (WGS) entry which is preliminary data.</text>
</comment>
<evidence type="ECO:0000313" key="2">
    <source>
        <dbReference type="EMBL" id="KAE8241838.1"/>
    </source>
</evidence>
<feature type="region of interest" description="Disordered" evidence="1">
    <location>
        <begin position="583"/>
        <end position="605"/>
    </location>
</feature>
<feature type="compositionally biased region" description="Low complexity" evidence="1">
    <location>
        <begin position="99"/>
        <end position="112"/>
    </location>
</feature>
<feature type="compositionally biased region" description="Basic and acidic residues" evidence="1">
    <location>
        <begin position="1"/>
        <end position="10"/>
    </location>
</feature>
<gene>
    <name evidence="2" type="ORF">A4X03_0g8077</name>
</gene>
<feature type="compositionally biased region" description="Acidic residues" evidence="1">
    <location>
        <begin position="391"/>
        <end position="410"/>
    </location>
</feature>
<reference evidence="2" key="2">
    <citation type="journal article" date="2019" name="IMA Fungus">
        <title>Genome sequencing and comparison of five Tilletia species to identify candidate genes for the detection of regulated species infecting wheat.</title>
        <authorList>
            <person name="Nguyen H.D.T."/>
            <person name="Sultana T."/>
            <person name="Kesanakurti P."/>
            <person name="Hambleton S."/>
        </authorList>
    </citation>
    <scope>NUCLEOTIDE SEQUENCE</scope>
    <source>
        <strain evidence="2">DAOMC 238032</strain>
    </source>
</reference>
<accession>A0A177TYF9</accession>
<feature type="compositionally biased region" description="Acidic residues" evidence="1">
    <location>
        <begin position="421"/>
        <end position="432"/>
    </location>
</feature>
<feature type="compositionally biased region" description="Low complexity" evidence="1">
    <location>
        <begin position="474"/>
        <end position="484"/>
    </location>
</feature>
<name>A0A177TYF9_9BASI</name>
<dbReference type="EMBL" id="LWDD02002219">
    <property type="protein sequence ID" value="KAE8241838.1"/>
    <property type="molecule type" value="Genomic_DNA"/>
</dbReference>
<dbReference type="Proteomes" id="UP000077671">
    <property type="component" value="Unassembled WGS sequence"/>
</dbReference>
<feature type="region of interest" description="Disordered" evidence="1">
    <location>
        <begin position="305"/>
        <end position="371"/>
    </location>
</feature>
<reference evidence="2" key="1">
    <citation type="submission" date="2016-04" db="EMBL/GenBank/DDBJ databases">
        <authorList>
            <person name="Nguyen H.D."/>
            <person name="Kesanakurti P."/>
            <person name="Cullis J."/>
            <person name="Levesque C.A."/>
            <person name="Hambleton S."/>
        </authorList>
    </citation>
    <scope>NUCLEOTIDE SEQUENCE</scope>
    <source>
        <strain evidence="2">DAOMC 238032</strain>
    </source>
</reference>